<dbReference type="GO" id="GO:0007155">
    <property type="term" value="P:cell adhesion"/>
    <property type="evidence" value="ECO:0007669"/>
    <property type="project" value="InterPro"/>
</dbReference>
<evidence type="ECO:0000313" key="3">
    <source>
        <dbReference type="Proteomes" id="UP001302429"/>
    </source>
</evidence>
<gene>
    <name evidence="2" type="ORF">RB602_05880</name>
</gene>
<evidence type="ECO:0000259" key="1">
    <source>
        <dbReference type="Pfam" id="PF09458"/>
    </source>
</evidence>
<organism evidence="2 3">
    <name type="scientific">Alterisphingorhabdus coralli</name>
    <dbReference type="NCBI Taxonomy" id="3071408"/>
    <lineage>
        <taxon>Bacteria</taxon>
        <taxon>Pseudomonadati</taxon>
        <taxon>Pseudomonadota</taxon>
        <taxon>Alphaproteobacteria</taxon>
        <taxon>Sphingomonadales</taxon>
        <taxon>Sphingomonadaceae</taxon>
        <taxon>Alterisphingorhabdus (ex Yan et al. 2024)</taxon>
    </lineage>
</organism>
<dbReference type="Gene3D" id="2.60.40.2080">
    <property type="match status" value="1"/>
</dbReference>
<accession>A0AA97FBY2</accession>
<dbReference type="Proteomes" id="UP001302429">
    <property type="component" value="Chromosome"/>
</dbReference>
<dbReference type="EMBL" id="CP136594">
    <property type="protein sequence ID" value="WOE76240.1"/>
    <property type="molecule type" value="Genomic_DNA"/>
</dbReference>
<proteinExistence type="predicted"/>
<dbReference type="InterPro" id="IPR037221">
    <property type="entry name" value="H-type_lectin_dom_sf"/>
</dbReference>
<keyword evidence="3" id="KW-1185">Reference proteome</keyword>
<dbReference type="InterPro" id="IPR019019">
    <property type="entry name" value="H-type_lectin_domain"/>
</dbReference>
<protein>
    <submittedName>
        <fullName evidence="2">H-type lectin domain-containing protein</fullName>
    </submittedName>
</protein>
<dbReference type="RefSeq" id="WP_317083807.1">
    <property type="nucleotide sequence ID" value="NZ_CP136594.1"/>
</dbReference>
<dbReference type="Pfam" id="PF09458">
    <property type="entry name" value="H_lectin"/>
    <property type="match status" value="1"/>
</dbReference>
<reference evidence="2 3" key="1">
    <citation type="submission" date="2023-10" db="EMBL/GenBank/DDBJ databases">
        <title>Complete genome sequence of a Sphingomonadaceae bacterium.</title>
        <authorList>
            <person name="Yan C."/>
        </authorList>
    </citation>
    <scope>NUCLEOTIDE SEQUENCE [LARGE SCALE GENOMIC DNA]</scope>
    <source>
        <strain evidence="2 3">SCSIO 66989</strain>
    </source>
</reference>
<feature type="domain" description="H-type lectin" evidence="1">
    <location>
        <begin position="35"/>
        <end position="97"/>
    </location>
</feature>
<sequence>MTASTLALAVPAYAGRLEAGNYVSQSTLNGGNAATRVNFQQTFDQPPVVVVLSNSQGNQSAAIRITNVTTTGFDSLIIEPDNWDGRHVAQQVQYVAVEPGRHVLSDGTIIEAGRTNTNQVQADPVIAGPRGFTNVSFDGPLSTTASVISQLQTANSETRNVPAQTSRPWITALTVNPSATGFQLALERSEANSGTVQTETVGWIAFPQGSSTFPDVNGNTITWGASNPATAIRGWDDGCFSVPLPINSPNIVAVAKKRTRNNSDGGWFRYCNLNNGTISLRVDEDTDIDNGRGLSNAQAENAAVLAFSQPFHANLRPEIQVTKTSFTVALPGDTGFSTPGATKEYLVTIQNVGNAPPNPDTVIITDSLDPNTSLILADINGAGSGPVRYTPVNGAGGLTYSFGGLGAAGDDLGFSNDGSTFGYTPTPGARDEDSAVQAIQISPTGLLSGDTGSGPGEITLRYRVLID</sequence>
<dbReference type="AlphaFoldDB" id="A0AA97FBY2"/>
<dbReference type="SUPFAM" id="SSF141086">
    <property type="entry name" value="Agglutinin HPA-like"/>
    <property type="match status" value="1"/>
</dbReference>
<dbReference type="KEGG" id="acoa:RB602_05880"/>
<dbReference type="GO" id="GO:0030246">
    <property type="term" value="F:carbohydrate binding"/>
    <property type="evidence" value="ECO:0007669"/>
    <property type="project" value="InterPro"/>
</dbReference>
<name>A0AA97FBY2_9SPHN</name>
<evidence type="ECO:0000313" key="2">
    <source>
        <dbReference type="EMBL" id="WOE76240.1"/>
    </source>
</evidence>